<dbReference type="PANTHER" id="PTHR10381:SF70">
    <property type="entry name" value="ATP-DEPENDENT CLP PROTEASE PROTEOLYTIC SUBUNIT"/>
    <property type="match status" value="1"/>
</dbReference>
<accession>X1CP02</accession>
<feature type="non-terminal residue" evidence="4">
    <location>
        <position position="258"/>
    </location>
</feature>
<sequence length="258" mass="29111">SLRFPVKNWRADIAKVWLAKNKIKHVEFESAIPKKKDAENSVPCYSYYVNEAKKQLDIVLHEEIGFWGTQSKEFHQLLNENKDINVISVDINSPGGSIFHGFSIYEALKSHRAEVKVKVSGVAASIASVIAMSATPGKLEMAESSMMMIHKPIISAMFGADSKALRKQAEALDKMEKNIVAIYKQRADKSEKEIEDMLNVTTWLTADEAKDIGLADKVTDQEDVLNFFDFNEYKYGNIPETVLNSFSIERDDNIEDLD</sequence>
<dbReference type="GO" id="GO:0009368">
    <property type="term" value="C:endopeptidase Clp complex"/>
    <property type="evidence" value="ECO:0007669"/>
    <property type="project" value="TreeGrafter"/>
</dbReference>
<dbReference type="GO" id="GO:0006515">
    <property type="term" value="P:protein quality control for misfolded or incompletely synthesized proteins"/>
    <property type="evidence" value="ECO:0007669"/>
    <property type="project" value="TreeGrafter"/>
</dbReference>
<evidence type="ECO:0000313" key="4">
    <source>
        <dbReference type="EMBL" id="GAH10166.1"/>
    </source>
</evidence>
<evidence type="ECO:0008006" key="5">
    <source>
        <dbReference type="Google" id="ProtNLM"/>
    </source>
</evidence>
<dbReference type="PANTHER" id="PTHR10381">
    <property type="entry name" value="ATP-DEPENDENT CLP PROTEASE PROTEOLYTIC SUBUNIT"/>
    <property type="match status" value="1"/>
</dbReference>
<protein>
    <recommendedName>
        <fullName evidence="5">ATP-dependent Clp protease proteolytic subunit</fullName>
    </recommendedName>
</protein>
<reference evidence="4" key="1">
    <citation type="journal article" date="2014" name="Front. Microbiol.">
        <title>High frequency of phylogenetically diverse reductive dehalogenase-homologous genes in deep subseafloor sedimentary metagenomes.</title>
        <authorList>
            <person name="Kawai M."/>
            <person name="Futagami T."/>
            <person name="Toyoda A."/>
            <person name="Takaki Y."/>
            <person name="Nishi S."/>
            <person name="Hori S."/>
            <person name="Arai W."/>
            <person name="Tsubouchi T."/>
            <person name="Morono Y."/>
            <person name="Uchiyama I."/>
            <person name="Ito T."/>
            <person name="Fujiyama A."/>
            <person name="Inagaki F."/>
            <person name="Takami H."/>
        </authorList>
    </citation>
    <scope>NUCLEOTIDE SEQUENCE</scope>
    <source>
        <strain evidence="4">Expedition CK06-06</strain>
    </source>
</reference>
<comment type="caution">
    <text evidence="4">The sequence shown here is derived from an EMBL/GenBank/DDBJ whole genome shotgun (WGS) entry which is preliminary data.</text>
</comment>
<name>X1CP02_9ZZZZ</name>
<evidence type="ECO:0000256" key="1">
    <source>
        <dbReference type="ARBA" id="ARBA00007039"/>
    </source>
</evidence>
<dbReference type="CDD" id="cd07016">
    <property type="entry name" value="S14_ClpP_1"/>
    <property type="match status" value="1"/>
</dbReference>
<dbReference type="NCBIfam" id="NF045542">
    <property type="entry name" value="Clp_rel_HeadMat"/>
    <property type="match status" value="1"/>
</dbReference>
<proteinExistence type="inferred from homology"/>
<organism evidence="4">
    <name type="scientific">marine sediment metagenome</name>
    <dbReference type="NCBI Taxonomy" id="412755"/>
    <lineage>
        <taxon>unclassified sequences</taxon>
        <taxon>metagenomes</taxon>
        <taxon>ecological metagenomes</taxon>
    </lineage>
</organism>
<dbReference type="InterPro" id="IPR029045">
    <property type="entry name" value="ClpP/crotonase-like_dom_sf"/>
</dbReference>
<dbReference type="InterPro" id="IPR023562">
    <property type="entry name" value="ClpP/TepA"/>
</dbReference>
<dbReference type="PRINTS" id="PR00127">
    <property type="entry name" value="CLPPROTEASEP"/>
</dbReference>
<dbReference type="EMBL" id="BART01031052">
    <property type="protein sequence ID" value="GAH10166.1"/>
    <property type="molecule type" value="Genomic_DNA"/>
</dbReference>
<dbReference type="Gene3D" id="3.90.226.10">
    <property type="entry name" value="2-enoyl-CoA Hydratase, Chain A, domain 1"/>
    <property type="match status" value="1"/>
</dbReference>
<gene>
    <name evidence="4" type="ORF">S01H4_54029</name>
</gene>
<evidence type="ECO:0000256" key="2">
    <source>
        <dbReference type="ARBA" id="ARBA00022490"/>
    </source>
</evidence>
<evidence type="ECO:0000256" key="3">
    <source>
        <dbReference type="ARBA" id="ARBA00022801"/>
    </source>
</evidence>
<keyword evidence="2" id="KW-0963">Cytoplasm</keyword>
<dbReference type="InterPro" id="IPR001907">
    <property type="entry name" value="ClpP"/>
</dbReference>
<dbReference type="AlphaFoldDB" id="X1CP02"/>
<keyword evidence="3" id="KW-0378">Hydrolase</keyword>
<dbReference type="SUPFAM" id="SSF52096">
    <property type="entry name" value="ClpP/crotonase"/>
    <property type="match status" value="1"/>
</dbReference>
<feature type="non-terminal residue" evidence="4">
    <location>
        <position position="1"/>
    </location>
</feature>
<dbReference type="Pfam" id="PF00574">
    <property type="entry name" value="CLP_protease"/>
    <property type="match status" value="1"/>
</dbReference>
<dbReference type="GO" id="GO:0004252">
    <property type="term" value="F:serine-type endopeptidase activity"/>
    <property type="evidence" value="ECO:0007669"/>
    <property type="project" value="InterPro"/>
</dbReference>
<dbReference type="GO" id="GO:0051117">
    <property type="term" value="F:ATPase binding"/>
    <property type="evidence" value="ECO:0007669"/>
    <property type="project" value="TreeGrafter"/>
</dbReference>
<comment type="similarity">
    <text evidence="1">Belongs to the peptidase S14 family.</text>
</comment>
<dbReference type="GO" id="GO:0004176">
    <property type="term" value="F:ATP-dependent peptidase activity"/>
    <property type="evidence" value="ECO:0007669"/>
    <property type="project" value="InterPro"/>
</dbReference>